<comment type="similarity">
    <text evidence="1">Belongs to the Niban family.</text>
</comment>
<reference evidence="4" key="1">
    <citation type="submission" date="2025-08" db="UniProtKB">
        <authorList>
            <consortium name="RefSeq"/>
        </authorList>
    </citation>
    <scope>IDENTIFICATION</scope>
</reference>
<keyword evidence="3" id="KW-1185">Reference proteome</keyword>
<dbReference type="KEGG" id="csyr:103249774"/>
<proteinExistence type="inferred from homology"/>
<evidence type="ECO:0000256" key="1">
    <source>
        <dbReference type="ARBA" id="ARBA00010251"/>
    </source>
</evidence>
<evidence type="ECO:0000259" key="2">
    <source>
        <dbReference type="Pfam" id="PF26086"/>
    </source>
</evidence>
<dbReference type="OrthoDB" id="9412522at2759"/>
<dbReference type="InterPro" id="IPR026088">
    <property type="entry name" value="Niban-like"/>
</dbReference>
<evidence type="ECO:0000313" key="3">
    <source>
        <dbReference type="Proteomes" id="UP000189704"/>
    </source>
</evidence>
<dbReference type="AlphaFoldDB" id="A0A1U7SFD3"/>
<dbReference type="CTD" id="199786"/>
<name>A0A1U7SFD3_CARSF</name>
<feature type="non-terminal residue" evidence="4">
    <location>
        <position position="1"/>
    </location>
</feature>
<dbReference type="GeneID" id="103249774"/>
<gene>
    <name evidence="4" type="primary">FAM129C</name>
</gene>
<dbReference type="PANTHER" id="PTHR14392:SF4">
    <property type="entry name" value="PROTEIN NIBAN 3"/>
    <property type="match status" value="1"/>
</dbReference>
<accession>A0A1U7SFD3</accession>
<dbReference type="InterPro" id="IPR059060">
    <property type="entry name" value="Niban_1/2/3_dom"/>
</dbReference>
<sequence length="192" mass="20561">VYAFGEAPWDPELMQPCYRETVRSQGRLAQLAAPFGFLGTQSLVFGAQDLVQQLLADAVATFLQLADQCLTSALGCDQAALQLERVGARVLKKFESDGRAAQRGFARDGLMGIFLPFVLSQLQPSAQELRELEGAVLAAGSQALTAEGVYEDVVRELLLQRIDRELEKALGASDTSCGLADCPEAPGDQEGA</sequence>
<organism evidence="3 4">
    <name type="scientific">Carlito syrichta</name>
    <name type="common">Philippine tarsier</name>
    <name type="synonym">Tarsius syrichta</name>
    <dbReference type="NCBI Taxonomy" id="1868482"/>
    <lineage>
        <taxon>Eukaryota</taxon>
        <taxon>Metazoa</taxon>
        <taxon>Chordata</taxon>
        <taxon>Craniata</taxon>
        <taxon>Vertebrata</taxon>
        <taxon>Euteleostomi</taxon>
        <taxon>Mammalia</taxon>
        <taxon>Eutheria</taxon>
        <taxon>Euarchontoglires</taxon>
        <taxon>Primates</taxon>
        <taxon>Haplorrhini</taxon>
        <taxon>Tarsiiformes</taxon>
        <taxon>Tarsiidae</taxon>
        <taxon>Carlito</taxon>
    </lineage>
</organism>
<protein>
    <submittedName>
        <fullName evidence="4">Niban-like protein 2</fullName>
    </submittedName>
</protein>
<dbReference type="RefSeq" id="XP_008046589.1">
    <property type="nucleotide sequence ID" value="XM_008048398.1"/>
</dbReference>
<feature type="non-terminal residue" evidence="4">
    <location>
        <position position="192"/>
    </location>
</feature>
<feature type="domain" description="Niban 1/2/3" evidence="2">
    <location>
        <begin position="2"/>
        <end position="116"/>
    </location>
</feature>
<dbReference type="Pfam" id="PF26086">
    <property type="entry name" value="Niban2"/>
    <property type="match status" value="1"/>
</dbReference>
<dbReference type="PANTHER" id="PTHR14392">
    <property type="entry name" value="NIBAN FAMILY MEMBER"/>
    <property type="match status" value="1"/>
</dbReference>
<evidence type="ECO:0000313" key="4">
    <source>
        <dbReference type="RefSeq" id="XP_008046589.1"/>
    </source>
</evidence>
<dbReference type="Proteomes" id="UP000189704">
    <property type="component" value="Unplaced"/>
</dbReference>